<dbReference type="AlphaFoldDB" id="A0A918R638"/>
<evidence type="ECO:0000256" key="1">
    <source>
        <dbReference type="SAM" id="MobiDB-lite"/>
    </source>
</evidence>
<protein>
    <recommendedName>
        <fullName evidence="4">Type I-E CRISPR-associated protein Cse2/CasB</fullName>
    </recommendedName>
</protein>
<comment type="caution">
    <text evidence="2">The sequence shown here is derived from an EMBL/GenBank/DDBJ whole genome shotgun (WGS) entry which is preliminary data.</text>
</comment>
<dbReference type="EMBL" id="BMWH01000009">
    <property type="protein sequence ID" value="GGZ88597.1"/>
    <property type="molecule type" value="Genomic_DNA"/>
</dbReference>
<dbReference type="NCBIfam" id="TIGR02548">
    <property type="entry name" value="casB_cse2"/>
    <property type="match status" value="1"/>
</dbReference>
<evidence type="ECO:0008006" key="4">
    <source>
        <dbReference type="Google" id="ProtNLM"/>
    </source>
</evidence>
<feature type="region of interest" description="Disordered" evidence="1">
    <location>
        <begin position="200"/>
        <end position="219"/>
    </location>
</feature>
<accession>A0A918R638</accession>
<dbReference type="Pfam" id="PF09485">
    <property type="entry name" value="CRISPR_Cse2"/>
    <property type="match status" value="1"/>
</dbReference>
<gene>
    <name evidence="2" type="ORF">GCM10010389_28680</name>
</gene>
<dbReference type="Gene3D" id="1.10.520.40">
    <property type="entry name" value="CRISPR-associated protein Cse2"/>
    <property type="match status" value="1"/>
</dbReference>
<dbReference type="Proteomes" id="UP000623010">
    <property type="component" value="Unassembled WGS sequence"/>
</dbReference>
<reference evidence="2" key="2">
    <citation type="submission" date="2020-09" db="EMBL/GenBank/DDBJ databases">
        <authorList>
            <person name="Sun Q."/>
            <person name="Ohkuma M."/>
        </authorList>
    </citation>
    <scope>NUCLEOTIDE SEQUENCE</scope>
    <source>
        <strain evidence="2">JCM 5016</strain>
    </source>
</reference>
<organism evidence="2 3">
    <name type="scientific">Streptomyces echinoruber</name>
    <dbReference type="NCBI Taxonomy" id="68898"/>
    <lineage>
        <taxon>Bacteria</taxon>
        <taxon>Bacillati</taxon>
        <taxon>Actinomycetota</taxon>
        <taxon>Actinomycetes</taxon>
        <taxon>Kitasatosporales</taxon>
        <taxon>Streptomycetaceae</taxon>
        <taxon>Streptomyces</taxon>
    </lineage>
</organism>
<name>A0A918R638_9ACTN</name>
<evidence type="ECO:0000313" key="3">
    <source>
        <dbReference type="Proteomes" id="UP000623010"/>
    </source>
</evidence>
<keyword evidence="3" id="KW-1185">Reference proteome</keyword>
<dbReference type="InterPro" id="IPR038287">
    <property type="entry name" value="Cse2_sf"/>
</dbReference>
<dbReference type="RefSeq" id="WP_229879535.1">
    <property type="nucleotide sequence ID" value="NZ_BMWH01000009.1"/>
</dbReference>
<evidence type="ECO:0000313" key="2">
    <source>
        <dbReference type="EMBL" id="GGZ88597.1"/>
    </source>
</evidence>
<reference evidence="2" key="1">
    <citation type="journal article" date="2014" name="Int. J. Syst. Evol. Microbiol.">
        <title>Complete genome sequence of Corynebacterium casei LMG S-19264T (=DSM 44701T), isolated from a smear-ripened cheese.</title>
        <authorList>
            <consortium name="US DOE Joint Genome Institute (JGI-PGF)"/>
            <person name="Walter F."/>
            <person name="Albersmeier A."/>
            <person name="Kalinowski J."/>
            <person name="Ruckert C."/>
        </authorList>
    </citation>
    <scope>NUCLEOTIDE SEQUENCE</scope>
    <source>
        <strain evidence="2">JCM 5016</strain>
    </source>
</reference>
<sequence>MPQSTSTAPAPSKKPSRPSDRFVAYVHDLCQSKRTRAELRRGLALPVERCNYLHRYLVPWVTGAYPDGLHADARRAHYAVAALIAARPRTARDADTAAGSSPGDTDTDWYKRANLGAALGQAVNKGVLKPATAESTLHLMSRQSADAIHPGLPALTRQLLTGGVAVDWAVLLEHLSWWDRDRDRIATAWLESYFRITSAEAAPDDTDRPETSNPPEENE</sequence>
<proteinExistence type="predicted"/>
<dbReference type="CDD" id="cd09731">
    <property type="entry name" value="Cse2_I-E"/>
    <property type="match status" value="1"/>
</dbReference>
<dbReference type="InterPro" id="IPR013382">
    <property type="entry name" value="CRISPR-assoc_prot_Cse2"/>
</dbReference>